<feature type="domain" description="Galactose oxidase-like Early set" evidence="4">
    <location>
        <begin position="594"/>
        <end position="700"/>
    </location>
</feature>
<dbReference type="PANTHER" id="PTHR32208">
    <property type="entry name" value="SECRETED PROTEIN-RELATED"/>
    <property type="match status" value="1"/>
</dbReference>
<evidence type="ECO:0000259" key="3">
    <source>
        <dbReference type="Pfam" id="PF07250"/>
    </source>
</evidence>
<evidence type="ECO:0000259" key="4">
    <source>
        <dbReference type="Pfam" id="PF09118"/>
    </source>
</evidence>
<proteinExistence type="predicted"/>
<dbReference type="Gene3D" id="2.60.40.10">
    <property type="entry name" value="Immunoglobulins"/>
    <property type="match status" value="1"/>
</dbReference>
<dbReference type="Proteomes" id="UP001154282">
    <property type="component" value="Unassembled WGS sequence"/>
</dbReference>
<evidence type="ECO:0000256" key="1">
    <source>
        <dbReference type="ARBA" id="ARBA00022729"/>
    </source>
</evidence>
<dbReference type="Pfam" id="PF09118">
    <property type="entry name" value="GO-like_E_set"/>
    <property type="match status" value="1"/>
</dbReference>
<dbReference type="Pfam" id="PF07250">
    <property type="entry name" value="Glyoxal_oxid_N"/>
    <property type="match status" value="1"/>
</dbReference>
<dbReference type="EMBL" id="CAMGYJ010000009">
    <property type="protein sequence ID" value="CAI0543425.1"/>
    <property type="molecule type" value="Genomic_DNA"/>
</dbReference>
<dbReference type="InterPro" id="IPR014756">
    <property type="entry name" value="Ig_E-set"/>
</dbReference>
<evidence type="ECO:0000313" key="5">
    <source>
        <dbReference type="EMBL" id="CAI0543425.1"/>
    </source>
</evidence>
<keyword evidence="6" id="KW-1185">Reference proteome</keyword>
<dbReference type="InterPro" id="IPR037293">
    <property type="entry name" value="Gal_Oxidase_central_sf"/>
</dbReference>
<dbReference type="Gene3D" id="2.130.10.80">
    <property type="entry name" value="Galactose oxidase/kelch, beta-propeller"/>
    <property type="match status" value="1"/>
</dbReference>
<keyword evidence="1 2" id="KW-0732">Signal</keyword>
<evidence type="ECO:0000256" key="2">
    <source>
        <dbReference type="SAM" id="SignalP"/>
    </source>
</evidence>
<protein>
    <submittedName>
        <fullName evidence="5">Uncharacterized protein</fullName>
    </submittedName>
</protein>
<dbReference type="PANTHER" id="PTHR32208:SF93">
    <property type="entry name" value="ALDEHYDE OXIDASE GLOX1"/>
    <property type="match status" value="1"/>
</dbReference>
<reference evidence="5" key="1">
    <citation type="submission" date="2022-08" db="EMBL/GenBank/DDBJ databases">
        <authorList>
            <person name="Gutierrez-Valencia J."/>
        </authorList>
    </citation>
    <scope>NUCLEOTIDE SEQUENCE</scope>
</reference>
<feature type="signal peptide" evidence="2">
    <location>
        <begin position="1"/>
        <end position="40"/>
    </location>
</feature>
<dbReference type="SUPFAM" id="SSF81296">
    <property type="entry name" value="E set domains"/>
    <property type="match status" value="1"/>
</dbReference>
<dbReference type="InterPro" id="IPR013783">
    <property type="entry name" value="Ig-like_fold"/>
</dbReference>
<name>A0AAV0QEN5_9ROSI</name>
<sequence>MQQTTTMADNKKIKSLPFLFLFFSPQLFLLLSLLLVPASAHEAAAGGTAPLAPEDYDPKNFQELNQEKVLGPHEKFGNPFGNKDDYQKQKLPEDIGTPLDDQIDDLLTVDAKKETVGNAAGLTESKVKAIKADGGLKVDAGGAAGGATAFQPAGLDDDAAGAAAKGKRAPDVHLVNPTGFNGKWELFTDNTGVCSMHAILLPKVNKVLMYDATIWRISKILLPNGQCRILDEKTGEKDCFAHSVLMDMTTAQLTPLELKTDTWCSSGGLTLEGNLVSTGGFQGGANTVRYLDTCPGCTWREYPTALAAPRWYATQAQMPDGKMIVVGGRDAHSYEFIPPEGQHNAAPIKFDFLTQTTDKDENNLYPFVYLSTDGNVFIFANNRAVLLNPNTNQIVKELPPLQGGHRNYPASGQSVLLPLKLHSGNQGNVAAEVLICGGSAHADSYTKAAENVFYAALQDCGRMRITDPNPVWKRDLMPSPRLMGDMSLLPSGEVLILSGAKRGSSGWGFARDPNFTPVLYNPRVKRGERFRELAPTTIPRMYHSTATVLQDGRVLVAGSNTNNGYIYDAMFPTELRAEKFSPPYLDPALEKFKPQIDPAATPEKLGFNQKIAVQFKVNQVEPVKQENIRVTMYVPAFTTHSVSMNMRLLDLGLEAVKPNGPGVYSIDVWTPPNTTIAPTGYYLLFVVNQGVPSEGIWVQIK</sequence>
<dbReference type="AlphaFoldDB" id="A0AAV0QEN5"/>
<organism evidence="5 6">
    <name type="scientific">Linum tenue</name>
    <dbReference type="NCBI Taxonomy" id="586396"/>
    <lineage>
        <taxon>Eukaryota</taxon>
        <taxon>Viridiplantae</taxon>
        <taxon>Streptophyta</taxon>
        <taxon>Embryophyta</taxon>
        <taxon>Tracheophyta</taxon>
        <taxon>Spermatophyta</taxon>
        <taxon>Magnoliopsida</taxon>
        <taxon>eudicotyledons</taxon>
        <taxon>Gunneridae</taxon>
        <taxon>Pentapetalae</taxon>
        <taxon>rosids</taxon>
        <taxon>fabids</taxon>
        <taxon>Malpighiales</taxon>
        <taxon>Linaceae</taxon>
        <taxon>Linum</taxon>
    </lineage>
</organism>
<dbReference type="InterPro" id="IPR011043">
    <property type="entry name" value="Gal_Oxase/kelch_b-propeller"/>
</dbReference>
<comment type="caution">
    <text evidence="5">The sequence shown here is derived from an EMBL/GenBank/DDBJ whole genome shotgun (WGS) entry which is preliminary data.</text>
</comment>
<dbReference type="CDD" id="cd02851">
    <property type="entry name" value="E_set_GO_C"/>
    <property type="match status" value="1"/>
</dbReference>
<feature type="domain" description="Glyoxal oxidase N-terminal" evidence="3">
    <location>
        <begin position="196"/>
        <end position="584"/>
    </location>
</feature>
<accession>A0AAV0QEN5</accession>
<dbReference type="SUPFAM" id="SSF50965">
    <property type="entry name" value="Galactose oxidase, central domain"/>
    <property type="match status" value="1"/>
</dbReference>
<evidence type="ECO:0000313" key="6">
    <source>
        <dbReference type="Proteomes" id="UP001154282"/>
    </source>
</evidence>
<feature type="chain" id="PRO_5043404295" evidence="2">
    <location>
        <begin position="41"/>
        <end position="701"/>
    </location>
</feature>
<dbReference type="InterPro" id="IPR009880">
    <property type="entry name" value="Glyoxal_oxidase_N"/>
</dbReference>
<dbReference type="InterPro" id="IPR015202">
    <property type="entry name" value="GO-like_E_set"/>
</dbReference>
<gene>
    <name evidence="5" type="ORF">LITE_LOCUS42829</name>
</gene>